<keyword evidence="6 13" id="KW-0560">Oxidoreductase</keyword>
<feature type="domain" description="Dihydrodipicolinate reductase C-terminal" evidence="15">
    <location>
        <begin position="141"/>
        <end position="259"/>
    </location>
</feature>
<dbReference type="PANTHER" id="PTHR20836:SF0">
    <property type="entry name" value="4-HYDROXY-TETRAHYDRODIPICOLINATE REDUCTASE 1, CHLOROPLASTIC-RELATED"/>
    <property type="match status" value="1"/>
</dbReference>
<evidence type="ECO:0000259" key="14">
    <source>
        <dbReference type="Pfam" id="PF01113"/>
    </source>
</evidence>
<comment type="catalytic activity">
    <reaction evidence="12 13">
        <text>(S)-2,3,4,5-tetrahydrodipicolinate + NAD(+) + H2O = (2S,4S)-4-hydroxy-2,3,4,5-tetrahydrodipicolinate + NADH + H(+)</text>
        <dbReference type="Rhea" id="RHEA:35323"/>
        <dbReference type="ChEBI" id="CHEBI:15377"/>
        <dbReference type="ChEBI" id="CHEBI:15378"/>
        <dbReference type="ChEBI" id="CHEBI:16845"/>
        <dbReference type="ChEBI" id="CHEBI:57540"/>
        <dbReference type="ChEBI" id="CHEBI:57945"/>
        <dbReference type="ChEBI" id="CHEBI:67139"/>
        <dbReference type="EC" id="1.17.1.8"/>
    </reaction>
</comment>
<evidence type="ECO:0000256" key="1">
    <source>
        <dbReference type="ARBA" id="ARBA00006642"/>
    </source>
</evidence>
<evidence type="ECO:0000313" key="16">
    <source>
        <dbReference type="EMBL" id="MBI1756338.1"/>
    </source>
</evidence>
<dbReference type="InterPro" id="IPR022664">
    <property type="entry name" value="DapB_N_CS"/>
</dbReference>
<dbReference type="GO" id="GO:0008839">
    <property type="term" value="F:4-hydroxy-tetrahydrodipicolinate reductase"/>
    <property type="evidence" value="ECO:0007669"/>
    <property type="project" value="UniProtKB-UniRule"/>
</dbReference>
<feature type="active site" description="Proton donor/acceptor" evidence="13">
    <location>
        <position position="163"/>
    </location>
</feature>
<evidence type="ECO:0000256" key="7">
    <source>
        <dbReference type="ARBA" id="ARBA00023027"/>
    </source>
</evidence>
<dbReference type="Proteomes" id="UP000727962">
    <property type="component" value="Unassembled WGS sequence"/>
</dbReference>
<dbReference type="CDD" id="cd02274">
    <property type="entry name" value="DHDPR_N"/>
    <property type="match status" value="1"/>
</dbReference>
<name>A0A931LRX6_FIMGI</name>
<dbReference type="NCBIfam" id="TIGR00036">
    <property type="entry name" value="dapB"/>
    <property type="match status" value="1"/>
</dbReference>
<dbReference type="InterPro" id="IPR022663">
    <property type="entry name" value="DapB_C"/>
</dbReference>
<keyword evidence="2 13" id="KW-0963">Cytoplasm</keyword>
<keyword evidence="5 13" id="KW-0220">Diaminopimelate biosynthesis</keyword>
<dbReference type="Pfam" id="PF01113">
    <property type="entry name" value="DapB_N"/>
    <property type="match status" value="1"/>
</dbReference>
<comment type="pathway">
    <text evidence="9 13">Amino-acid biosynthesis; L-lysine biosynthesis via DAP pathway; (S)-tetrahydrodipicolinate from L-aspartate: step 4/4.</text>
</comment>
<dbReference type="Gene3D" id="3.40.50.720">
    <property type="entry name" value="NAD(P)-binding Rossmann-like Domain"/>
    <property type="match status" value="1"/>
</dbReference>
<comment type="caution">
    <text evidence="13">Lacks conserved residue(s) required for the propagation of feature annotation.</text>
</comment>
<feature type="binding site" evidence="13">
    <location>
        <begin position="107"/>
        <end position="109"/>
    </location>
    <ligand>
        <name>NAD(+)</name>
        <dbReference type="ChEBI" id="CHEBI:57540"/>
    </ligand>
</feature>
<dbReference type="Gene3D" id="3.30.360.10">
    <property type="entry name" value="Dihydrodipicolinate Reductase, domain 2"/>
    <property type="match status" value="1"/>
</dbReference>
<evidence type="ECO:0000256" key="4">
    <source>
        <dbReference type="ARBA" id="ARBA00022857"/>
    </source>
</evidence>
<evidence type="ECO:0000256" key="5">
    <source>
        <dbReference type="ARBA" id="ARBA00022915"/>
    </source>
</evidence>
<accession>A0A931LRX6</accession>
<evidence type="ECO:0000256" key="10">
    <source>
        <dbReference type="ARBA" id="ARBA00038983"/>
    </source>
</evidence>
<comment type="subunit">
    <text evidence="13">Homotetramer.</text>
</comment>
<evidence type="ECO:0000256" key="3">
    <source>
        <dbReference type="ARBA" id="ARBA00022605"/>
    </source>
</evidence>
<comment type="caution">
    <text evidence="16">The sequence shown here is derived from an EMBL/GenBank/DDBJ whole genome shotgun (WGS) entry which is preliminary data.</text>
</comment>
<evidence type="ECO:0000256" key="11">
    <source>
        <dbReference type="ARBA" id="ARBA00049080"/>
    </source>
</evidence>
<feature type="binding site" evidence="13">
    <location>
        <position position="57"/>
    </location>
    <ligand>
        <name>NAD(+)</name>
        <dbReference type="ChEBI" id="CHEBI:57540"/>
    </ligand>
</feature>
<feature type="binding site" evidence="13">
    <location>
        <position position="164"/>
    </location>
    <ligand>
        <name>(S)-2,3,4,5-tetrahydrodipicolinate</name>
        <dbReference type="ChEBI" id="CHEBI:16845"/>
    </ligand>
</feature>
<sequence>MPSGEQQTDATIRIAVVGAAGRMGREVLRSLSPHEGYEPVVAVDRICVGDNVRDLLEAKEPDLVIEDRLAAALDRARPDVMVDFTHHSAAAQHAQIALKRGISPVIGTTGMTVADLRELQAESRDTGVPGLYAPNFAIGGVLMMHFAEMAARWMPDAEIIEMHHDRKEDAPSGTAMLTAERIAAGRVAKPATKPAPHFKVEGVRGGTFQEVGIHSVRLPGLLAHQMVLFGSEGETLTIRHDSMDRSSFMRGLKLAVREVRGLDGFAIGLGSILFRE</sequence>
<dbReference type="AlphaFoldDB" id="A0A931LRX6"/>
<dbReference type="InterPro" id="IPR023940">
    <property type="entry name" value="DHDPR_bac"/>
</dbReference>
<comment type="function">
    <text evidence="13">Catalyzes the conversion of 4-hydroxy-tetrahydrodipicolinate (HTPA) to tetrahydrodipicolinate.</text>
</comment>
<evidence type="ECO:0000256" key="12">
    <source>
        <dbReference type="ARBA" id="ARBA00049396"/>
    </source>
</evidence>
<dbReference type="HAMAP" id="MF_00102">
    <property type="entry name" value="DapB"/>
    <property type="match status" value="1"/>
</dbReference>
<keyword evidence="3 13" id="KW-0028">Amino-acid biosynthesis</keyword>
<feature type="binding site" evidence="13">
    <location>
        <begin position="18"/>
        <end position="23"/>
    </location>
    <ligand>
        <name>NAD(+)</name>
        <dbReference type="ChEBI" id="CHEBI:57540"/>
    </ligand>
</feature>
<dbReference type="PIRSF" id="PIRSF000161">
    <property type="entry name" value="DHPR"/>
    <property type="match status" value="1"/>
</dbReference>
<dbReference type="InterPro" id="IPR036291">
    <property type="entry name" value="NAD(P)-bd_dom_sf"/>
</dbReference>
<dbReference type="EMBL" id="JACOSL010000028">
    <property type="protein sequence ID" value="MBI1756338.1"/>
    <property type="molecule type" value="Genomic_DNA"/>
</dbReference>
<dbReference type="GO" id="GO:0016726">
    <property type="term" value="F:oxidoreductase activity, acting on CH or CH2 groups, NAD or NADP as acceptor"/>
    <property type="evidence" value="ECO:0007669"/>
    <property type="project" value="UniProtKB-UniRule"/>
</dbReference>
<dbReference type="GO" id="GO:0005829">
    <property type="term" value="C:cytosol"/>
    <property type="evidence" value="ECO:0007669"/>
    <property type="project" value="TreeGrafter"/>
</dbReference>
<evidence type="ECO:0000259" key="15">
    <source>
        <dbReference type="Pfam" id="PF05173"/>
    </source>
</evidence>
<evidence type="ECO:0000256" key="13">
    <source>
        <dbReference type="HAMAP-Rule" id="MF_00102"/>
    </source>
</evidence>
<gene>
    <name evidence="13" type="primary">dapB</name>
    <name evidence="16" type="ORF">HYR64_04430</name>
</gene>
<dbReference type="FunFam" id="3.30.360.10:FF:000009">
    <property type="entry name" value="4-hydroxy-tetrahydrodipicolinate reductase"/>
    <property type="match status" value="1"/>
</dbReference>
<proteinExistence type="inferred from homology"/>
<dbReference type="PANTHER" id="PTHR20836">
    <property type="entry name" value="DIHYDRODIPICOLINATE REDUCTASE"/>
    <property type="match status" value="1"/>
</dbReference>
<protein>
    <recommendedName>
        <fullName evidence="10 13">4-hydroxy-tetrahydrodipicolinate reductase</fullName>
        <shortName evidence="13">HTPA reductase</shortName>
        <ecNumber evidence="10 13">1.17.1.8</ecNumber>
    </recommendedName>
</protein>
<feature type="binding site" evidence="13">
    <location>
        <begin position="133"/>
        <end position="136"/>
    </location>
    <ligand>
        <name>NAD(+)</name>
        <dbReference type="ChEBI" id="CHEBI:57540"/>
    </ligand>
</feature>
<comment type="catalytic activity">
    <reaction evidence="11 13">
        <text>(S)-2,3,4,5-tetrahydrodipicolinate + NADP(+) + H2O = (2S,4S)-4-hydroxy-2,3,4,5-tetrahydrodipicolinate + NADPH + H(+)</text>
        <dbReference type="Rhea" id="RHEA:35331"/>
        <dbReference type="ChEBI" id="CHEBI:15377"/>
        <dbReference type="ChEBI" id="CHEBI:15378"/>
        <dbReference type="ChEBI" id="CHEBI:16845"/>
        <dbReference type="ChEBI" id="CHEBI:57783"/>
        <dbReference type="ChEBI" id="CHEBI:58349"/>
        <dbReference type="ChEBI" id="CHEBI:67139"/>
        <dbReference type="EC" id="1.17.1.8"/>
    </reaction>
</comment>
<dbReference type="SUPFAM" id="SSF55347">
    <property type="entry name" value="Glyceraldehyde-3-phosphate dehydrogenase-like, C-terminal domain"/>
    <property type="match status" value="1"/>
</dbReference>
<dbReference type="EC" id="1.17.1.8" evidence="10 13"/>
<dbReference type="Pfam" id="PF05173">
    <property type="entry name" value="DapB_C"/>
    <property type="match status" value="1"/>
</dbReference>
<dbReference type="GO" id="GO:0019877">
    <property type="term" value="P:diaminopimelate biosynthetic process"/>
    <property type="evidence" value="ECO:0007669"/>
    <property type="project" value="UniProtKB-UniRule"/>
</dbReference>
<dbReference type="GO" id="GO:0009089">
    <property type="term" value="P:lysine biosynthetic process via diaminopimelate"/>
    <property type="evidence" value="ECO:0007669"/>
    <property type="project" value="UniProtKB-UniRule"/>
</dbReference>
<keyword evidence="7 13" id="KW-0520">NAD</keyword>
<dbReference type="SUPFAM" id="SSF51735">
    <property type="entry name" value="NAD(P)-binding Rossmann-fold domains"/>
    <property type="match status" value="1"/>
</dbReference>
<dbReference type="InterPro" id="IPR000846">
    <property type="entry name" value="DapB_N"/>
</dbReference>
<evidence type="ECO:0000313" key="17">
    <source>
        <dbReference type="Proteomes" id="UP000727962"/>
    </source>
</evidence>
<comment type="similarity">
    <text evidence="1 13">Belongs to the DapB family.</text>
</comment>
<evidence type="ECO:0000256" key="8">
    <source>
        <dbReference type="ARBA" id="ARBA00023154"/>
    </source>
</evidence>
<dbReference type="GO" id="GO:0050661">
    <property type="term" value="F:NADP binding"/>
    <property type="evidence" value="ECO:0007669"/>
    <property type="project" value="UniProtKB-UniRule"/>
</dbReference>
<feature type="active site" description="Proton donor" evidence="13">
    <location>
        <position position="167"/>
    </location>
</feature>
<feature type="binding site" evidence="13">
    <location>
        <begin position="173"/>
        <end position="174"/>
    </location>
    <ligand>
        <name>(S)-2,3,4,5-tetrahydrodipicolinate</name>
        <dbReference type="ChEBI" id="CHEBI:16845"/>
    </ligand>
</feature>
<keyword evidence="8 13" id="KW-0457">Lysine biosynthesis</keyword>
<evidence type="ECO:0000256" key="2">
    <source>
        <dbReference type="ARBA" id="ARBA00022490"/>
    </source>
</evidence>
<evidence type="ECO:0000256" key="9">
    <source>
        <dbReference type="ARBA" id="ARBA00037922"/>
    </source>
</evidence>
<keyword evidence="4 13" id="KW-0521">NADP</keyword>
<comment type="subcellular location">
    <subcellularLocation>
        <location evidence="13">Cytoplasm</location>
    </subcellularLocation>
</comment>
<dbReference type="PROSITE" id="PS01298">
    <property type="entry name" value="DAPB"/>
    <property type="match status" value="1"/>
</dbReference>
<comment type="caution">
    <text evidence="13">Was originally thought to be a dihydrodipicolinate reductase (DHDPR), catalyzing the conversion of dihydrodipicolinate to tetrahydrodipicolinate. However, it was shown in E.coli that the substrate of the enzymatic reaction is not dihydrodipicolinate (DHDP) but in fact (2S,4S)-4-hydroxy-2,3,4,5-tetrahydrodipicolinic acid (HTPA), the product released by the DapA-catalyzed reaction.</text>
</comment>
<reference evidence="16" key="1">
    <citation type="submission" date="2020-07" db="EMBL/GenBank/DDBJ databases">
        <title>Huge and variable diversity of episymbiotic CPR bacteria and DPANN archaea in groundwater ecosystems.</title>
        <authorList>
            <person name="He C.Y."/>
            <person name="Keren R."/>
            <person name="Whittaker M."/>
            <person name="Farag I.F."/>
            <person name="Doudna J."/>
            <person name="Cate J.H.D."/>
            <person name="Banfield J.F."/>
        </authorList>
    </citation>
    <scope>NUCLEOTIDE SEQUENCE</scope>
    <source>
        <strain evidence="16">NC_groundwater_17_Pr7_B-0.1um_64_12</strain>
    </source>
</reference>
<feature type="domain" description="Dihydrodipicolinate reductase N-terminal" evidence="14">
    <location>
        <begin position="12"/>
        <end position="136"/>
    </location>
</feature>
<evidence type="ECO:0000256" key="6">
    <source>
        <dbReference type="ARBA" id="ARBA00023002"/>
    </source>
</evidence>
<organism evidence="16 17">
    <name type="scientific">Fimbriimonas ginsengisoli</name>
    <dbReference type="NCBI Taxonomy" id="1005039"/>
    <lineage>
        <taxon>Bacteria</taxon>
        <taxon>Bacillati</taxon>
        <taxon>Armatimonadota</taxon>
        <taxon>Fimbriimonadia</taxon>
        <taxon>Fimbriimonadales</taxon>
        <taxon>Fimbriimonadaceae</taxon>
        <taxon>Fimbriimonas</taxon>
    </lineage>
</organism>
<dbReference type="GO" id="GO:0051287">
    <property type="term" value="F:NAD binding"/>
    <property type="evidence" value="ECO:0007669"/>
    <property type="project" value="UniProtKB-UniRule"/>
</dbReference>